<dbReference type="SUPFAM" id="SSF81606">
    <property type="entry name" value="PP2C-like"/>
    <property type="match status" value="1"/>
</dbReference>
<dbReference type="InterPro" id="IPR036457">
    <property type="entry name" value="PPM-type-like_dom_sf"/>
</dbReference>
<reference evidence="1 2" key="1">
    <citation type="journal article" date="2021" name="Int. J. Syst. Evol. Microbiol.">
        <title>Reticulibacter mediterranei gen. nov., sp. nov., within the new family Reticulibacteraceae fam. nov., and Ktedonospora formicarum gen. nov., sp. nov., Ktedonobacter robiniae sp. nov., Dictyobacter formicarum sp. nov. and Dictyobacter arantiisoli sp. nov., belonging to the class Ktedonobacteria.</title>
        <authorList>
            <person name="Yabe S."/>
            <person name="Zheng Y."/>
            <person name="Wang C.M."/>
            <person name="Sakai Y."/>
            <person name="Abe K."/>
            <person name="Yokota A."/>
            <person name="Donadio S."/>
            <person name="Cavaletti L."/>
            <person name="Monciardini P."/>
        </authorList>
    </citation>
    <scope>NUCLEOTIDE SEQUENCE [LARGE SCALE GENOMIC DNA]</scope>
    <source>
        <strain evidence="1 2">SOSP1-9</strain>
    </source>
</reference>
<accession>A0ABQ3VUF5</accession>
<organism evidence="1 2">
    <name type="scientific">Dictyobacter formicarum</name>
    <dbReference type="NCBI Taxonomy" id="2778368"/>
    <lineage>
        <taxon>Bacteria</taxon>
        <taxon>Bacillati</taxon>
        <taxon>Chloroflexota</taxon>
        <taxon>Ktedonobacteria</taxon>
        <taxon>Ktedonobacterales</taxon>
        <taxon>Dictyobacteraceae</taxon>
        <taxon>Dictyobacter</taxon>
    </lineage>
</organism>
<gene>
    <name evidence="1" type="ORF">KSZ_73820</name>
</gene>
<dbReference type="EMBL" id="BNJJ01000036">
    <property type="protein sequence ID" value="GHO89376.1"/>
    <property type="molecule type" value="Genomic_DNA"/>
</dbReference>
<dbReference type="Proteomes" id="UP000635565">
    <property type="component" value="Unassembled WGS sequence"/>
</dbReference>
<evidence type="ECO:0008006" key="3">
    <source>
        <dbReference type="Google" id="ProtNLM"/>
    </source>
</evidence>
<dbReference type="Gene3D" id="3.60.40.10">
    <property type="entry name" value="PPM-type phosphatase domain"/>
    <property type="match status" value="1"/>
</dbReference>
<evidence type="ECO:0000313" key="2">
    <source>
        <dbReference type="Proteomes" id="UP000635565"/>
    </source>
</evidence>
<protein>
    <recommendedName>
        <fullName evidence="3">PPM-type phosphatase domain-containing protein</fullName>
    </recommendedName>
</protein>
<proteinExistence type="predicted"/>
<evidence type="ECO:0000313" key="1">
    <source>
        <dbReference type="EMBL" id="GHO89376.1"/>
    </source>
</evidence>
<dbReference type="RefSeq" id="WP_201366901.1">
    <property type="nucleotide sequence ID" value="NZ_BNJJ01000036.1"/>
</dbReference>
<comment type="caution">
    <text evidence="1">The sequence shown here is derived from an EMBL/GenBank/DDBJ whole genome shotgun (WGS) entry which is preliminary data.</text>
</comment>
<keyword evidence="2" id="KW-1185">Reference proteome</keyword>
<name>A0ABQ3VUF5_9CHLR</name>
<sequence>MRYGDTLLFCSYGLWNIARDPIIEDILNLYTPDDPASAADVLLQKASDAGGPNNMSAIVVSMLQSQSPEQSSGLHAVAIPAGLHIPLRDA</sequence>